<evidence type="ECO:0000256" key="2">
    <source>
        <dbReference type="ARBA" id="ARBA00000909"/>
    </source>
</evidence>
<proteinExistence type="inferred from homology"/>
<feature type="compositionally biased region" description="Polar residues" evidence="11">
    <location>
        <begin position="335"/>
        <end position="344"/>
    </location>
</feature>
<feature type="region of interest" description="Disordered" evidence="11">
    <location>
        <begin position="305"/>
        <end position="353"/>
    </location>
</feature>
<feature type="region of interest" description="Disordered" evidence="11">
    <location>
        <begin position="644"/>
        <end position="664"/>
    </location>
</feature>
<evidence type="ECO:0000256" key="4">
    <source>
        <dbReference type="ARBA" id="ARBA00022723"/>
    </source>
</evidence>
<dbReference type="GO" id="GO:0005739">
    <property type="term" value="C:mitochondrion"/>
    <property type="evidence" value="ECO:0007669"/>
    <property type="project" value="UniProtKB-SubCell"/>
</dbReference>
<evidence type="ECO:0000256" key="9">
    <source>
        <dbReference type="ARBA" id="ARBA00023235"/>
    </source>
</evidence>
<keyword evidence="8 10" id="KW-0520">NAD</keyword>
<feature type="domain" description="YjeF N-terminal" evidence="12">
    <location>
        <begin position="11"/>
        <end position="217"/>
    </location>
</feature>
<comment type="subcellular location">
    <subcellularLocation>
        <location evidence="10">Cytoplasm</location>
    </subcellularLocation>
    <subcellularLocation>
        <location evidence="10">Mitochondrion</location>
    </subcellularLocation>
</comment>
<dbReference type="HAMAP" id="MF_01966">
    <property type="entry name" value="NADHX_epimerase"/>
    <property type="match status" value="1"/>
</dbReference>
<feature type="compositionally biased region" description="Low complexity" evidence="11">
    <location>
        <begin position="528"/>
        <end position="540"/>
    </location>
</feature>
<dbReference type="GO" id="GO:0052856">
    <property type="term" value="F:NAD(P)HX epimerase activity"/>
    <property type="evidence" value="ECO:0007669"/>
    <property type="project" value="UniProtKB-UniRule"/>
</dbReference>
<evidence type="ECO:0000256" key="6">
    <source>
        <dbReference type="ARBA" id="ARBA00022857"/>
    </source>
</evidence>
<feature type="region of interest" description="Disordered" evidence="11">
    <location>
        <begin position="572"/>
        <end position="615"/>
    </location>
</feature>
<organism evidence="13 14">
    <name type="scientific">Purpureocillium lilacinum</name>
    <name type="common">Paecilomyces lilacinus</name>
    <dbReference type="NCBI Taxonomy" id="33203"/>
    <lineage>
        <taxon>Eukaryota</taxon>
        <taxon>Fungi</taxon>
        <taxon>Dikarya</taxon>
        <taxon>Ascomycota</taxon>
        <taxon>Pezizomycotina</taxon>
        <taxon>Sordariomycetes</taxon>
        <taxon>Hypocreomycetidae</taxon>
        <taxon>Hypocreales</taxon>
        <taxon>Ophiocordycipitaceae</taxon>
        <taxon>Purpureocillium</taxon>
    </lineage>
</organism>
<keyword evidence="5 10" id="KW-0547">Nucleotide-binding</keyword>
<feature type="binding site" evidence="10">
    <location>
        <position position="62"/>
    </location>
    <ligand>
        <name>K(+)</name>
        <dbReference type="ChEBI" id="CHEBI:29103"/>
    </ligand>
</feature>
<keyword evidence="10" id="KW-0963">Cytoplasm</keyword>
<keyword evidence="9 10" id="KW-0413">Isomerase</keyword>
<comment type="cofactor">
    <cofactor evidence="10">
        <name>K(+)</name>
        <dbReference type="ChEBI" id="CHEBI:29103"/>
    </cofactor>
    <text evidence="10">Binds 1 potassium ion per subunit.</text>
</comment>
<gene>
    <name evidence="13" type="ORF">PCL_02472</name>
</gene>
<evidence type="ECO:0000256" key="11">
    <source>
        <dbReference type="SAM" id="MobiDB-lite"/>
    </source>
</evidence>
<evidence type="ECO:0000256" key="5">
    <source>
        <dbReference type="ARBA" id="ARBA00022741"/>
    </source>
</evidence>
<feature type="region of interest" description="Disordered" evidence="11">
    <location>
        <begin position="485"/>
        <end position="549"/>
    </location>
</feature>
<comment type="catalytic activity">
    <reaction evidence="1 10">
        <text>(6R)-NADHX = (6S)-NADHX</text>
        <dbReference type="Rhea" id="RHEA:32215"/>
        <dbReference type="ChEBI" id="CHEBI:64074"/>
        <dbReference type="ChEBI" id="CHEBI:64075"/>
        <dbReference type="EC" id="5.1.99.6"/>
    </reaction>
</comment>
<dbReference type="PANTHER" id="PTHR13232:SF10">
    <property type="entry name" value="NAD(P)H-HYDRATE EPIMERASE"/>
    <property type="match status" value="1"/>
</dbReference>
<dbReference type="GO" id="GO:0046872">
    <property type="term" value="F:metal ion binding"/>
    <property type="evidence" value="ECO:0007669"/>
    <property type="project" value="UniProtKB-KW"/>
</dbReference>
<dbReference type="FunFam" id="3.40.50.10260:FF:000005">
    <property type="entry name" value="NAD(P)H-hydrate epimerase"/>
    <property type="match status" value="1"/>
</dbReference>
<name>A0A2U3E0M5_PURLI</name>
<keyword evidence="4 10" id="KW-0479">Metal-binding</keyword>
<dbReference type="InterPro" id="IPR004443">
    <property type="entry name" value="YjeF_N_dom"/>
</dbReference>
<keyword evidence="6" id="KW-0521">NADP</keyword>
<sequence>MAIKTLGAKAAAALDQELMSTCAFSIDQLMELAGLSVSQAVYRVHPLNKGRRVLVACGPGNNGGDGLVAARHLFYYGYQPSIFYPKRSKNELYQRLAKQLEDLEVPFVDDFQTALGQTDHIVDAIFGFSFSGEVREPFPAVIKALQETKLSVTSVDAPSSWDIENGPPSSGLGSSFMPTALVSLTAPKPLVKYFKGRHFIGGRFVSPSMANKYGFSIPEYEGVDQVVEVPTAAAQTIWTDRTRTLSLAHVLPGNDGAVWTDNERWVKVVAKCNIDEIFLPADWAFSRLNKGAKFCAGAMSIREQRKDAPRTVCHAPDPGPELTPDHWARRRRAPASSNESSATSKRGLGRSDWSSGSAWGLGLGLGLGLGRNRQTRPVKERQRRRSERSHVYLINLEEPAYHEMLDGQKGLIKFELGGQVSELRSKSSTIPVIGGERRGGAYGKMPGSAFLEHQGPSPPLAEPRVPGRRLGYRRRRLRIASRRPLATEARPRGQRLPSRTRQLTGRRVAGTPCDANLGKVHLSAGQDPGPARPRQAPPGAVCTPDPPATAAARPFYVRVTCVDARRAVRGGQCLSGTNAAPSLGDRQASEDRPHPRGTSTTSPLANPARSGVGSPWAAGAVAHEDAIDRGDTFAAALLRLKSGSRRATAPRPTKLPKLTPGHPSSPTWCTWRGGWVAYAIKAMSGRVLNRRAKRQRPKLHAIERPRRLHHQHGGPVAGHCGITRLQHPARSACLLVRPWNSDSLQTTLVKRGAGLRKFRRPAVNECCTPDLAMQRARKPRRVQGSETRRGKIEFETCLCRARVQRPQVFRYPSCPGPPCGCPHAIQAPRHEPKGKKFQTDVGGKHQEQPRGNRYEKVMQ</sequence>
<dbReference type="AlphaFoldDB" id="A0A2U3E0M5"/>
<comment type="caution">
    <text evidence="13">The sequence shown here is derived from an EMBL/GenBank/DDBJ whole genome shotgun (WGS) entry which is preliminary data.</text>
</comment>
<dbReference type="GO" id="GO:0000166">
    <property type="term" value="F:nucleotide binding"/>
    <property type="evidence" value="ECO:0007669"/>
    <property type="project" value="UniProtKB-KW"/>
</dbReference>
<evidence type="ECO:0000256" key="10">
    <source>
        <dbReference type="HAMAP-Rule" id="MF_03159"/>
    </source>
</evidence>
<feature type="region of interest" description="Disordered" evidence="11">
    <location>
        <begin position="825"/>
        <end position="859"/>
    </location>
</feature>
<feature type="binding site" evidence="10">
    <location>
        <position position="123"/>
    </location>
    <ligand>
        <name>K(+)</name>
        <dbReference type="ChEBI" id="CHEBI:29103"/>
    </ligand>
</feature>
<evidence type="ECO:0000313" key="13">
    <source>
        <dbReference type="EMBL" id="PWI68071.1"/>
    </source>
</evidence>
<feature type="compositionally biased region" description="Basic and acidic residues" evidence="11">
    <location>
        <begin position="842"/>
        <end position="859"/>
    </location>
</feature>
<dbReference type="Pfam" id="PF03853">
    <property type="entry name" value="YjeF_N"/>
    <property type="match status" value="1"/>
</dbReference>
<evidence type="ECO:0000256" key="7">
    <source>
        <dbReference type="ARBA" id="ARBA00022958"/>
    </source>
</evidence>
<dbReference type="Proteomes" id="UP000245956">
    <property type="component" value="Unassembled WGS sequence"/>
</dbReference>
<feature type="binding site" evidence="10">
    <location>
        <begin position="61"/>
        <end position="65"/>
    </location>
    <ligand>
        <name>(6S)-NADPHX</name>
        <dbReference type="ChEBI" id="CHEBI:64076"/>
    </ligand>
</feature>
<dbReference type="Gene3D" id="3.40.50.10260">
    <property type="entry name" value="YjeF N-terminal domain"/>
    <property type="match status" value="1"/>
</dbReference>
<comment type="catalytic activity">
    <reaction evidence="2 10">
        <text>(6R)-NADPHX = (6S)-NADPHX</text>
        <dbReference type="Rhea" id="RHEA:32227"/>
        <dbReference type="ChEBI" id="CHEBI:64076"/>
        <dbReference type="ChEBI" id="CHEBI:64077"/>
        <dbReference type="EC" id="5.1.99.6"/>
    </reaction>
</comment>
<feature type="binding site" evidence="10">
    <location>
        <position position="159"/>
    </location>
    <ligand>
        <name>K(+)</name>
        <dbReference type="ChEBI" id="CHEBI:29103"/>
    </ligand>
</feature>
<evidence type="ECO:0000256" key="3">
    <source>
        <dbReference type="ARBA" id="ARBA00012228"/>
    </source>
</evidence>
<feature type="binding site" evidence="10">
    <location>
        <begin position="127"/>
        <end position="133"/>
    </location>
    <ligand>
        <name>(6S)-NADPHX</name>
        <dbReference type="ChEBI" id="CHEBI:64076"/>
    </ligand>
</feature>
<dbReference type="EC" id="5.1.99.6" evidence="3 10"/>
<keyword evidence="10" id="KW-0496">Mitochondrion</keyword>
<dbReference type="InterPro" id="IPR032976">
    <property type="entry name" value="YJEFN_prot_NAXE-like"/>
</dbReference>
<dbReference type="PANTHER" id="PTHR13232">
    <property type="entry name" value="NAD(P)H-HYDRATE EPIMERASE"/>
    <property type="match status" value="1"/>
</dbReference>
<comment type="caution">
    <text evidence="10">Lacks conserved residue(s) required for the propagation of feature annotation.</text>
</comment>
<feature type="binding site" evidence="10">
    <location>
        <position position="156"/>
    </location>
    <ligand>
        <name>(6S)-NADPHX</name>
        <dbReference type="ChEBI" id="CHEBI:64076"/>
    </ligand>
</feature>
<evidence type="ECO:0000256" key="1">
    <source>
        <dbReference type="ARBA" id="ARBA00000013"/>
    </source>
</evidence>
<dbReference type="SUPFAM" id="SSF64153">
    <property type="entry name" value="YjeF N-terminal domain-like"/>
    <property type="match status" value="1"/>
</dbReference>
<dbReference type="NCBIfam" id="TIGR00197">
    <property type="entry name" value="yjeF_nterm"/>
    <property type="match status" value="1"/>
</dbReference>
<evidence type="ECO:0000313" key="14">
    <source>
        <dbReference type="Proteomes" id="UP000245956"/>
    </source>
</evidence>
<evidence type="ECO:0000256" key="8">
    <source>
        <dbReference type="ARBA" id="ARBA00023027"/>
    </source>
</evidence>
<dbReference type="EMBL" id="LCWV01000016">
    <property type="protein sequence ID" value="PWI68071.1"/>
    <property type="molecule type" value="Genomic_DNA"/>
</dbReference>
<comment type="similarity">
    <text evidence="10">Belongs to the NnrE/AIBP family.</text>
</comment>
<reference evidence="13 14" key="1">
    <citation type="journal article" date="2016" name="Front. Microbiol.">
        <title>Genome and transcriptome sequences reveal the specific parasitism of the nematophagous Purpureocillium lilacinum 36-1.</title>
        <authorList>
            <person name="Xie J."/>
            <person name="Li S."/>
            <person name="Mo C."/>
            <person name="Xiao X."/>
            <person name="Peng D."/>
            <person name="Wang G."/>
            <person name="Xiao Y."/>
        </authorList>
    </citation>
    <scope>NUCLEOTIDE SEQUENCE [LARGE SCALE GENOMIC DNA]</scope>
    <source>
        <strain evidence="13 14">36-1</strain>
    </source>
</reference>
<accession>A0A2U3E0M5</accession>
<keyword evidence="7 10" id="KW-0630">Potassium</keyword>
<evidence type="ECO:0000259" key="12">
    <source>
        <dbReference type="PROSITE" id="PS51385"/>
    </source>
</evidence>
<comment type="function">
    <text evidence="10">Catalyzes the epimerization of the S- and R-forms of NAD(P)HX, a damaged form of NAD(P)H that is a result of enzymatic or heat-dependent hydration. This is a prerequisite for the S-specific NAD(P)H-hydrate dehydratase to allow the repair of both epimers of NAD(P)HX.</text>
</comment>
<dbReference type="InterPro" id="IPR036652">
    <property type="entry name" value="YjeF_N_dom_sf"/>
</dbReference>
<protein>
    <recommendedName>
        <fullName evidence="3 10">NAD(P)H-hydrate epimerase</fullName>
        <ecNumber evidence="3 10">5.1.99.6</ecNumber>
    </recommendedName>
    <alternativeName>
        <fullName evidence="10">NAD(P)HX epimerase</fullName>
    </alternativeName>
</protein>
<dbReference type="PROSITE" id="PS51385">
    <property type="entry name" value="YJEF_N"/>
    <property type="match status" value="1"/>
</dbReference>